<reference evidence="2" key="1">
    <citation type="journal article" date="2019" name="Int. J. Syst. Evol. Microbiol.">
        <title>The Global Catalogue of Microorganisms (GCM) 10K type strain sequencing project: providing services to taxonomists for standard genome sequencing and annotation.</title>
        <authorList>
            <consortium name="The Broad Institute Genomics Platform"/>
            <consortium name="The Broad Institute Genome Sequencing Center for Infectious Disease"/>
            <person name="Wu L."/>
            <person name="Ma J."/>
        </authorList>
    </citation>
    <scope>NUCLEOTIDE SEQUENCE [LARGE SCALE GENOMIC DNA]</scope>
    <source>
        <strain evidence="2">CCUG 62974</strain>
    </source>
</reference>
<comment type="caution">
    <text evidence="1">The sequence shown here is derived from an EMBL/GenBank/DDBJ whole genome shotgun (WGS) entry which is preliminary data.</text>
</comment>
<organism evidence="1 2">
    <name type="scientific">Streptosporangium algeriense</name>
    <dbReference type="NCBI Taxonomy" id="1682748"/>
    <lineage>
        <taxon>Bacteria</taxon>
        <taxon>Bacillati</taxon>
        <taxon>Actinomycetota</taxon>
        <taxon>Actinomycetes</taxon>
        <taxon>Streptosporangiales</taxon>
        <taxon>Streptosporangiaceae</taxon>
        <taxon>Streptosporangium</taxon>
    </lineage>
</organism>
<feature type="non-terminal residue" evidence="1">
    <location>
        <position position="188"/>
    </location>
</feature>
<dbReference type="Proteomes" id="UP001597024">
    <property type="component" value="Unassembled WGS sequence"/>
</dbReference>
<evidence type="ECO:0000313" key="1">
    <source>
        <dbReference type="EMBL" id="MFD0889484.1"/>
    </source>
</evidence>
<gene>
    <name evidence="1" type="ORF">ACFQ08_33530</name>
</gene>
<accession>A0ABW3E284</accession>
<keyword evidence="2" id="KW-1185">Reference proteome</keyword>
<name>A0ABW3E284_9ACTN</name>
<sequence length="188" mass="20723">MPTPDTVRPTFITATCVLAVCLDCATPFGYDDSDIHFATLQAARRALEESGWSRARDAEPPGLDVPADVERWRCRDCTAVRACAAFGHQPYTPQPWFDPHTGVHFQGGQICERCSACLAKPIRQDPPADYPVPNPLARHLYWDRVGLPEGADLATAVAVLIDQANTVGQLERWDAYLTAHPDAALRDR</sequence>
<proteinExistence type="predicted"/>
<evidence type="ECO:0000313" key="2">
    <source>
        <dbReference type="Proteomes" id="UP001597024"/>
    </source>
</evidence>
<protein>
    <recommendedName>
        <fullName evidence="3">4Fe-4S Wbl-type domain-containing protein</fullName>
    </recommendedName>
</protein>
<evidence type="ECO:0008006" key="3">
    <source>
        <dbReference type="Google" id="ProtNLM"/>
    </source>
</evidence>
<dbReference type="EMBL" id="JBHTHX010001859">
    <property type="protein sequence ID" value="MFD0889484.1"/>
    <property type="molecule type" value="Genomic_DNA"/>
</dbReference>